<reference evidence="3 4" key="1">
    <citation type="submission" date="2014-10" db="EMBL/GenBank/DDBJ databases">
        <title>Genome sequence of Micropolyspora internatus JCM3315.</title>
        <authorList>
            <person name="Shin S.-K."/>
            <person name="Yi H."/>
        </authorList>
    </citation>
    <scope>NUCLEOTIDE SEQUENCE [LARGE SCALE GENOMIC DNA]</scope>
    <source>
        <strain evidence="3 4">JCM 3315</strain>
    </source>
</reference>
<dbReference type="EMBL" id="JRZE01000001">
    <property type="protein sequence ID" value="KHF45914.1"/>
    <property type="molecule type" value="Genomic_DNA"/>
</dbReference>
<dbReference type="Gene3D" id="2.160.20.10">
    <property type="entry name" value="Single-stranded right-handed beta-helix, Pectin lyase-like"/>
    <property type="match status" value="1"/>
</dbReference>
<dbReference type="Proteomes" id="UP000030848">
    <property type="component" value="Unassembled WGS sequence"/>
</dbReference>
<dbReference type="InterPro" id="IPR006626">
    <property type="entry name" value="PbH1"/>
</dbReference>
<sequence>MSSVADTRVEVSVVPGESLQAVLDDAEPGTVLRLAEGTYEGSLSITTPGVRLVGAGAGRTVIVPGPVAPTTIPPLHDAPEGVVSGIAVHAVSDVVLEGLTVRGFSGAGVYVHSGTDVRLDDVEADANRVWGLYLRESGGLTVRRCRASGSQYAGIAFAFCSEAEAVVSESDCSANAFGVFVDNSSRVRVLRNRCHGNAAGILLLHQTYEGELPGGVRDCLVADNEVFGNTLAAGGDAPDALGAAGPPISGVGIAAIGVERVAVVGNRVYDNRPSGPSVMPGALVLASSADWGGSDSVDNSFEWNTVTGNEPFDALIGTDPGAQRFRNNVVGSSQPEGLFDGHGPQGTV</sequence>
<dbReference type="RefSeq" id="WP_037307580.1">
    <property type="nucleotide sequence ID" value="NZ_CALJZO010000045.1"/>
</dbReference>
<protein>
    <recommendedName>
        <fullName evidence="2">Right handed beta helix domain-containing protein</fullName>
    </recommendedName>
</protein>
<comment type="caution">
    <text evidence="3">The sequence shown here is derived from an EMBL/GenBank/DDBJ whole genome shotgun (WGS) entry which is preliminary data.</text>
</comment>
<name>A0A837DHU1_9PSEU</name>
<dbReference type="SMART" id="SM00710">
    <property type="entry name" value="PbH1"/>
    <property type="match status" value="5"/>
</dbReference>
<organism evidence="3 4">
    <name type="scientific">Saccharomonospora viridis</name>
    <dbReference type="NCBI Taxonomy" id="1852"/>
    <lineage>
        <taxon>Bacteria</taxon>
        <taxon>Bacillati</taxon>
        <taxon>Actinomycetota</taxon>
        <taxon>Actinomycetes</taxon>
        <taxon>Pseudonocardiales</taxon>
        <taxon>Pseudonocardiaceae</taxon>
        <taxon>Saccharomonospora</taxon>
    </lineage>
</organism>
<evidence type="ECO:0000313" key="3">
    <source>
        <dbReference type="EMBL" id="KHF45914.1"/>
    </source>
</evidence>
<dbReference type="InterPro" id="IPR012334">
    <property type="entry name" value="Pectin_lyas_fold"/>
</dbReference>
<dbReference type="SUPFAM" id="SSF51126">
    <property type="entry name" value="Pectin lyase-like"/>
    <property type="match status" value="1"/>
</dbReference>
<evidence type="ECO:0000256" key="1">
    <source>
        <dbReference type="ARBA" id="ARBA00022737"/>
    </source>
</evidence>
<keyword evidence="1" id="KW-0677">Repeat</keyword>
<dbReference type="InterPro" id="IPR011050">
    <property type="entry name" value="Pectin_lyase_fold/virulence"/>
</dbReference>
<dbReference type="OrthoDB" id="339817at2"/>
<proteinExistence type="predicted"/>
<accession>A0A837DHU1</accession>
<evidence type="ECO:0000259" key="2">
    <source>
        <dbReference type="Pfam" id="PF13229"/>
    </source>
</evidence>
<feature type="domain" description="Right handed beta helix" evidence="2">
    <location>
        <begin position="84"/>
        <end position="226"/>
    </location>
</feature>
<dbReference type="AlphaFoldDB" id="A0A837DHU1"/>
<gene>
    <name evidence="3" type="ORF">MINT15_02150</name>
</gene>
<dbReference type="InterPro" id="IPR051550">
    <property type="entry name" value="SCF-Subunits/Alg-Epimerases"/>
</dbReference>
<evidence type="ECO:0000313" key="4">
    <source>
        <dbReference type="Proteomes" id="UP000030848"/>
    </source>
</evidence>
<dbReference type="Pfam" id="PF13229">
    <property type="entry name" value="Beta_helix"/>
    <property type="match status" value="1"/>
</dbReference>
<dbReference type="PANTHER" id="PTHR22990">
    <property type="entry name" value="F-BOX ONLY PROTEIN"/>
    <property type="match status" value="1"/>
</dbReference>
<dbReference type="PANTHER" id="PTHR22990:SF15">
    <property type="entry name" value="F-BOX ONLY PROTEIN 10"/>
    <property type="match status" value="1"/>
</dbReference>
<dbReference type="InterPro" id="IPR039448">
    <property type="entry name" value="Beta_helix"/>
</dbReference>